<organism evidence="2 3">
    <name type="scientific">Kosmotoga olearia (strain ATCC BAA-1733 / DSM 21960 / TBF 19.5.1)</name>
    <dbReference type="NCBI Taxonomy" id="521045"/>
    <lineage>
        <taxon>Bacteria</taxon>
        <taxon>Thermotogati</taxon>
        <taxon>Thermotogota</taxon>
        <taxon>Thermotogae</taxon>
        <taxon>Kosmotogales</taxon>
        <taxon>Kosmotogaceae</taxon>
        <taxon>Kosmotoga</taxon>
    </lineage>
</organism>
<evidence type="ECO:0000313" key="2">
    <source>
        <dbReference type="EMBL" id="ACR80717.1"/>
    </source>
</evidence>
<dbReference type="InterPro" id="IPR007848">
    <property type="entry name" value="Small_mtfrase_dom"/>
</dbReference>
<name>C5CHP1_KOSOT</name>
<dbReference type="PANTHER" id="PTHR47739:SF1">
    <property type="entry name" value="TRNA1(VAL) (ADENINE(37)-N6)-METHYLTRANSFERASE"/>
    <property type="match status" value="1"/>
</dbReference>
<dbReference type="HOGENOM" id="CLU_061983_3_1_0"/>
<dbReference type="Pfam" id="PF05175">
    <property type="entry name" value="MTS"/>
    <property type="match status" value="1"/>
</dbReference>
<proteinExistence type="predicted"/>
<sequence>MLFIIVVIEVFREFDDSVFEGLSFDYSSKDARINHATVLLAWYCVLPKATKRVLELGTGSGAISIYLARKYDVEITAIDVDEELIEIAHKNARVNNVTDKVKFMQLSSAMAVEKFSAGSFDVVVSNPPHFAHEGIESPSQRRNSSRRLTIEGIKEFAQATGRLLKSRGAFFFILHPRDLTRWLSAFEMNNLGVHRLRFVFGTANKQSQLVLVKGRKNSTSEVVVEPPIILRKGRS</sequence>
<dbReference type="InterPro" id="IPR050210">
    <property type="entry name" value="tRNA_Adenine-N(6)_MTase"/>
</dbReference>
<dbReference type="SUPFAM" id="SSF53335">
    <property type="entry name" value="S-adenosyl-L-methionine-dependent methyltransferases"/>
    <property type="match status" value="1"/>
</dbReference>
<dbReference type="Gene3D" id="3.40.50.150">
    <property type="entry name" value="Vaccinia Virus protein VP39"/>
    <property type="match status" value="1"/>
</dbReference>
<keyword evidence="2" id="KW-0808">Transferase</keyword>
<gene>
    <name evidence="2" type="ordered locus">Kole_2039</name>
</gene>
<dbReference type="eggNOG" id="COG4123">
    <property type="taxonomic scope" value="Bacteria"/>
</dbReference>
<dbReference type="STRING" id="521045.Kole_2039"/>
<dbReference type="GO" id="GO:0032259">
    <property type="term" value="P:methylation"/>
    <property type="evidence" value="ECO:0007669"/>
    <property type="project" value="UniProtKB-KW"/>
</dbReference>
<evidence type="ECO:0000313" key="3">
    <source>
        <dbReference type="Proteomes" id="UP000002382"/>
    </source>
</evidence>
<accession>C5CHP1</accession>
<reference evidence="2 3" key="1">
    <citation type="submission" date="2009-06" db="EMBL/GenBank/DDBJ databases">
        <title>Complete sequence of Thermotogales bacterium TBF 19.5.1.</title>
        <authorList>
            <consortium name="US DOE Joint Genome Institute"/>
            <person name="Lucas S."/>
            <person name="Copeland A."/>
            <person name="Lapidus A."/>
            <person name="Glavina del Rio T."/>
            <person name="Tice H."/>
            <person name="Bruce D."/>
            <person name="Goodwin L."/>
            <person name="Pitluck S."/>
            <person name="Chertkov O."/>
            <person name="Brettin T."/>
            <person name="Detter J.C."/>
            <person name="Han C."/>
            <person name="Schmutz J."/>
            <person name="Larimer F."/>
            <person name="Land M."/>
            <person name="Hauser L."/>
            <person name="Kyrpides N."/>
            <person name="Ovchinnikova G."/>
            <person name="Noll K."/>
        </authorList>
    </citation>
    <scope>NUCLEOTIDE SEQUENCE [LARGE SCALE GENOMIC DNA]</scope>
    <source>
        <strain evidence="3">ATCC BAA-1733 / DSM 21960 / TBF 19.5.1</strain>
    </source>
</reference>
<reference evidence="2 3" key="2">
    <citation type="journal article" date="2011" name="J. Bacteriol.">
        <title>Genome Sequence of Kosmotoga olearia Strain TBF 19.5.1, a Thermophilic Bacterium with a Wide Growth Temperature Range, Isolated from the Troll B Oil Platform in the North Sea.</title>
        <authorList>
            <person name="Swithers K.S."/>
            <person name="Dipippo J.L."/>
            <person name="Bruce D.C."/>
            <person name="Detter C."/>
            <person name="Tapia R."/>
            <person name="Han S."/>
            <person name="Goodwin L.A."/>
            <person name="Han J."/>
            <person name="Woyke T."/>
            <person name="Pitluck S."/>
            <person name="Pennacchio L."/>
            <person name="Nolan M."/>
            <person name="Mikhailova N."/>
            <person name="Land M.L."/>
            <person name="Nesbo C.L."/>
            <person name="Gogarten J.P."/>
            <person name="Noll K.M."/>
        </authorList>
    </citation>
    <scope>NUCLEOTIDE SEQUENCE [LARGE SCALE GENOMIC DNA]</scope>
    <source>
        <strain evidence="3">ATCC BAA-1733 / DSM 21960 / TBF 19.5.1</strain>
    </source>
</reference>
<feature type="domain" description="Methyltransferase small" evidence="1">
    <location>
        <begin position="32"/>
        <end position="133"/>
    </location>
</feature>
<dbReference type="InterPro" id="IPR029063">
    <property type="entry name" value="SAM-dependent_MTases_sf"/>
</dbReference>
<dbReference type="Proteomes" id="UP000002382">
    <property type="component" value="Chromosome"/>
</dbReference>
<evidence type="ECO:0000259" key="1">
    <source>
        <dbReference type="Pfam" id="PF05175"/>
    </source>
</evidence>
<dbReference type="CDD" id="cd02440">
    <property type="entry name" value="AdoMet_MTases"/>
    <property type="match status" value="1"/>
</dbReference>
<dbReference type="KEGG" id="kol:Kole_2039"/>
<dbReference type="GO" id="GO:0008168">
    <property type="term" value="F:methyltransferase activity"/>
    <property type="evidence" value="ECO:0007669"/>
    <property type="project" value="UniProtKB-KW"/>
</dbReference>
<protein>
    <submittedName>
        <fullName evidence="2">Methyltransferase type 11</fullName>
    </submittedName>
</protein>
<dbReference type="PANTHER" id="PTHR47739">
    <property type="entry name" value="TRNA1(VAL) (ADENINE(37)-N6)-METHYLTRANSFERASE"/>
    <property type="match status" value="1"/>
</dbReference>
<keyword evidence="3" id="KW-1185">Reference proteome</keyword>
<dbReference type="EMBL" id="CP001634">
    <property type="protein sequence ID" value="ACR80717.1"/>
    <property type="molecule type" value="Genomic_DNA"/>
</dbReference>
<dbReference type="AlphaFoldDB" id="C5CHP1"/>
<keyword evidence="2" id="KW-0489">Methyltransferase</keyword>